<sequence length="129" mass="15440">MREIKFRAWHKEKKEIVDVEEIDFMNKVINYIDNDYENNRQEIRGAYFEDIELMQYTGLKDKNNKEIYEGDVLSNGNDEKPYKVIFENGSFRAEFEGDFEEYSFYLIDIVAQHCEIVGNIYQNPELLGE</sequence>
<name>A0A8S5U3W9_9CAUD</name>
<dbReference type="InterPro" id="IPR023385">
    <property type="entry name" value="YopX-like_C"/>
</dbReference>
<protein>
    <submittedName>
        <fullName evidence="2">YopX protein</fullName>
    </submittedName>
</protein>
<reference evidence="2" key="1">
    <citation type="journal article" date="2021" name="Proc. Natl. Acad. Sci. U.S.A.">
        <title>A Catalog of Tens of Thousands of Viruses from Human Metagenomes Reveals Hidden Associations with Chronic Diseases.</title>
        <authorList>
            <person name="Tisza M.J."/>
            <person name="Buck C.B."/>
        </authorList>
    </citation>
    <scope>NUCLEOTIDE SEQUENCE</scope>
    <source>
        <strain evidence="2">CtP1X6</strain>
    </source>
</reference>
<accession>A0A8S5U3W9</accession>
<dbReference type="Gene3D" id="2.30.30.290">
    <property type="entry name" value="YopX-like domains"/>
    <property type="match status" value="1"/>
</dbReference>
<evidence type="ECO:0000259" key="1">
    <source>
        <dbReference type="Pfam" id="PF09643"/>
    </source>
</evidence>
<dbReference type="Pfam" id="PF09643">
    <property type="entry name" value="YopX"/>
    <property type="match status" value="1"/>
</dbReference>
<dbReference type="InterPro" id="IPR019096">
    <property type="entry name" value="YopX_protein"/>
</dbReference>
<dbReference type="EMBL" id="BK016004">
    <property type="protein sequence ID" value="DAF89160.1"/>
    <property type="molecule type" value="Genomic_DNA"/>
</dbReference>
<evidence type="ECO:0000313" key="2">
    <source>
        <dbReference type="EMBL" id="DAF89160.1"/>
    </source>
</evidence>
<dbReference type="InterPro" id="IPR010024">
    <property type="entry name" value="CHP16711"/>
</dbReference>
<proteinExistence type="predicted"/>
<dbReference type="SUPFAM" id="SSF159006">
    <property type="entry name" value="YopX-like"/>
    <property type="match status" value="1"/>
</dbReference>
<dbReference type="NCBIfam" id="TIGR01671">
    <property type="entry name" value="phage_TIGR01671"/>
    <property type="match status" value="1"/>
</dbReference>
<feature type="domain" description="YopX protein" evidence="1">
    <location>
        <begin position="5"/>
        <end position="127"/>
    </location>
</feature>
<organism evidence="2">
    <name type="scientific">Podoviridae sp. ctP1X6</name>
    <dbReference type="NCBI Taxonomy" id="2825246"/>
    <lineage>
        <taxon>Viruses</taxon>
        <taxon>Duplodnaviria</taxon>
        <taxon>Heunggongvirae</taxon>
        <taxon>Uroviricota</taxon>
        <taxon>Caudoviricetes</taxon>
    </lineage>
</organism>